<evidence type="ECO:0000256" key="1">
    <source>
        <dbReference type="ARBA" id="ARBA00035885"/>
    </source>
</evidence>
<dbReference type="HOGENOM" id="CLU_049707_0_0_3"/>
<name>E0UER1_GLOV7</name>
<dbReference type="PANTHER" id="PTHR12521:SF0">
    <property type="entry name" value="ADP-RIBOSE GLYCOHYDROLASE OARD1"/>
    <property type="match status" value="1"/>
</dbReference>
<comment type="catalytic activity">
    <reaction evidence="1">
        <text>an N-(ADP-alpha-D-ribosyl)-thymidine in DNA + H2O = a thymidine in DNA + ADP-D-ribose</text>
        <dbReference type="Rhea" id="RHEA:71655"/>
        <dbReference type="Rhea" id="RHEA-COMP:13556"/>
        <dbReference type="Rhea" id="RHEA-COMP:18051"/>
        <dbReference type="ChEBI" id="CHEBI:15377"/>
        <dbReference type="ChEBI" id="CHEBI:57967"/>
        <dbReference type="ChEBI" id="CHEBI:137386"/>
        <dbReference type="ChEBI" id="CHEBI:191199"/>
    </reaction>
    <physiologicalReaction direction="left-to-right" evidence="1">
        <dbReference type="Rhea" id="RHEA:71656"/>
    </physiologicalReaction>
</comment>
<dbReference type="Pfam" id="PF01661">
    <property type="entry name" value="Macro"/>
    <property type="match status" value="1"/>
</dbReference>
<proteinExistence type="predicted"/>
<protein>
    <submittedName>
        <fullName evidence="3">Appr-1-p processing domain protein</fullName>
    </submittedName>
</protein>
<gene>
    <name evidence="3" type="ordered locus">Cyan7822_4725</name>
</gene>
<dbReference type="Gene3D" id="3.40.220.10">
    <property type="entry name" value="Leucine Aminopeptidase, subunit E, domain 1"/>
    <property type="match status" value="1"/>
</dbReference>
<keyword evidence="4" id="KW-1185">Reference proteome</keyword>
<dbReference type="KEGG" id="cyj:Cyan7822_4725"/>
<feature type="domain" description="Macro" evidence="2">
    <location>
        <begin position="1"/>
        <end position="163"/>
    </location>
</feature>
<dbReference type="eggNOG" id="COG2110">
    <property type="taxonomic scope" value="Bacteria"/>
</dbReference>
<evidence type="ECO:0000259" key="2">
    <source>
        <dbReference type="PROSITE" id="PS51154"/>
    </source>
</evidence>
<evidence type="ECO:0000313" key="4">
    <source>
        <dbReference type="Proteomes" id="UP000008206"/>
    </source>
</evidence>
<sequence length="349" mass="39752">MIEFKQGNLLEADTEALVNTVNTVGVMGKGIALQFKQAYPENFRAYKKACDAQQVKPGQMFIFVANSLFNPKYIINFPTKTHWRGKSKLEDIETGLKALIEEVKQLEIKSIAVPPLGCGNGGLDWAEVKPMIVGAFAQLPEVKVIIFEPIGTPVSDKMQVNTAKPEMTRARALLIRLLELYNIPGYSLTKLEIQKLAYFLQEAGEPLKLRYVKDQFGPYADNLNHVLQRLDGHYIRGYGDRSQKSQMYVLPEGSEAAHQFLEQDPDANIRLERVSNLIFGFETPYGMEMLATVHWVAIQEDTQAAIDPECAICRVQQWSERKRNIFKPNHLRKAWERLHQQNWLSNSND</sequence>
<dbReference type="RefSeq" id="WP_013324669.1">
    <property type="nucleotide sequence ID" value="NC_014501.1"/>
</dbReference>
<dbReference type="STRING" id="497965.Cyan7822_4725"/>
<accession>E0UER1</accession>
<dbReference type="AlphaFoldDB" id="E0UER1"/>
<evidence type="ECO:0000313" key="3">
    <source>
        <dbReference type="EMBL" id="ADN16629.1"/>
    </source>
</evidence>
<dbReference type="Proteomes" id="UP000008206">
    <property type="component" value="Chromosome"/>
</dbReference>
<dbReference type="PROSITE" id="PS51154">
    <property type="entry name" value="MACRO"/>
    <property type="match status" value="1"/>
</dbReference>
<dbReference type="InterPro" id="IPR050892">
    <property type="entry name" value="ADP-ribose_metab_enzymes"/>
</dbReference>
<reference evidence="4" key="1">
    <citation type="journal article" date="2011" name="MBio">
        <title>Novel metabolic attributes of the genus Cyanothece, comprising a group of unicellular nitrogen-fixing Cyanobacteria.</title>
        <authorList>
            <person name="Bandyopadhyay A."/>
            <person name="Elvitigala T."/>
            <person name="Welsh E."/>
            <person name="Stockel J."/>
            <person name="Liberton M."/>
            <person name="Min H."/>
            <person name="Sherman L.A."/>
            <person name="Pakrasi H.B."/>
        </authorList>
    </citation>
    <scope>NUCLEOTIDE SEQUENCE [LARGE SCALE GENOMIC DNA]</scope>
    <source>
        <strain evidence="4">PCC 7822</strain>
    </source>
</reference>
<dbReference type="InterPro" id="IPR002589">
    <property type="entry name" value="Macro_dom"/>
</dbReference>
<dbReference type="InterPro" id="IPR043472">
    <property type="entry name" value="Macro_dom-like"/>
</dbReference>
<dbReference type="CDD" id="cd02901">
    <property type="entry name" value="Macro_Poa1p-like"/>
    <property type="match status" value="1"/>
</dbReference>
<organism evidence="3 4">
    <name type="scientific">Gloeothece verrucosa (strain PCC 7822)</name>
    <name type="common">Cyanothece sp. (strain PCC 7822)</name>
    <dbReference type="NCBI Taxonomy" id="497965"/>
    <lineage>
        <taxon>Bacteria</taxon>
        <taxon>Bacillati</taxon>
        <taxon>Cyanobacteriota</taxon>
        <taxon>Cyanophyceae</taxon>
        <taxon>Oscillatoriophycideae</taxon>
        <taxon>Chroococcales</taxon>
        <taxon>Aphanothecaceae</taxon>
        <taxon>Gloeothece</taxon>
        <taxon>Gloeothece verrucosa</taxon>
    </lineage>
</organism>
<dbReference type="OrthoDB" id="9780211at2"/>
<dbReference type="SMART" id="SM00506">
    <property type="entry name" value="A1pp"/>
    <property type="match status" value="1"/>
</dbReference>
<dbReference type="EMBL" id="CP002198">
    <property type="protein sequence ID" value="ADN16629.1"/>
    <property type="molecule type" value="Genomic_DNA"/>
</dbReference>
<dbReference type="GO" id="GO:0140291">
    <property type="term" value="P:peptidyl-glutamate ADP-deribosylation"/>
    <property type="evidence" value="ECO:0007669"/>
    <property type="project" value="TreeGrafter"/>
</dbReference>
<dbReference type="PANTHER" id="PTHR12521">
    <property type="entry name" value="PROTEIN C6ORF130"/>
    <property type="match status" value="1"/>
</dbReference>
<dbReference type="SUPFAM" id="SSF52949">
    <property type="entry name" value="Macro domain-like"/>
    <property type="match status" value="1"/>
</dbReference>